<dbReference type="AlphaFoldDB" id="A0A4R6CQ08"/>
<feature type="compositionally biased region" description="Low complexity" evidence="1">
    <location>
        <begin position="99"/>
        <end position="115"/>
    </location>
</feature>
<organism evidence="2 3">
    <name type="scientific">Lactobacillus crispatus</name>
    <dbReference type="NCBI Taxonomy" id="47770"/>
    <lineage>
        <taxon>Bacteria</taxon>
        <taxon>Bacillati</taxon>
        <taxon>Bacillota</taxon>
        <taxon>Bacilli</taxon>
        <taxon>Lactobacillales</taxon>
        <taxon>Lactobacillaceae</taxon>
        <taxon>Lactobacillus</taxon>
    </lineage>
</organism>
<evidence type="ECO:0000313" key="2">
    <source>
        <dbReference type="EMBL" id="TDN28351.1"/>
    </source>
</evidence>
<comment type="caution">
    <text evidence="2">The sequence shown here is derived from an EMBL/GenBank/DDBJ whole genome shotgun (WGS) entry which is preliminary data.</text>
</comment>
<feature type="compositionally biased region" description="Basic and acidic residues" evidence="1">
    <location>
        <begin position="116"/>
        <end position="138"/>
    </location>
</feature>
<dbReference type="Proteomes" id="UP000295195">
    <property type="component" value="Unassembled WGS sequence"/>
</dbReference>
<dbReference type="RefSeq" id="WP_133476833.1">
    <property type="nucleotide sequence ID" value="NZ_JACCPV010000145.1"/>
</dbReference>
<proteinExistence type="predicted"/>
<dbReference type="EMBL" id="NKLP01000295">
    <property type="protein sequence ID" value="TDN28351.1"/>
    <property type="molecule type" value="Genomic_DNA"/>
</dbReference>
<protein>
    <submittedName>
        <fullName evidence="2">Uncharacterized protein</fullName>
    </submittedName>
</protein>
<evidence type="ECO:0000313" key="3">
    <source>
        <dbReference type="Proteomes" id="UP000295195"/>
    </source>
</evidence>
<feature type="region of interest" description="Disordered" evidence="1">
    <location>
        <begin position="68"/>
        <end position="144"/>
    </location>
</feature>
<reference evidence="2 3" key="1">
    <citation type="submission" date="2017-06" db="EMBL/GenBank/DDBJ databases">
        <authorList>
            <person name="Swanenburg J."/>
            <person name="Kort R."/>
        </authorList>
    </citation>
    <scope>NUCLEOTIDE SEQUENCE [LARGE SCALE GENOMIC DNA]</scope>
    <source>
        <strain evidence="2 3">RL05</strain>
    </source>
</reference>
<accession>A0A4R6CQ08</accession>
<sequence>MGRKKEKRLVGFTFSSKTEPDLADWLDKQDNKTKSIKFLIRLAIAKYGYQDLVSLGLLHTTLALGEQSNEKTTSAIKIENNDSESTSNPVKAEKKSTVSNTKHTTETNSTNTSLNTERKPIEKSVSDITSDKDDKKDPFNQFGV</sequence>
<evidence type="ECO:0000256" key="1">
    <source>
        <dbReference type="SAM" id="MobiDB-lite"/>
    </source>
</evidence>
<gene>
    <name evidence="2" type="ORF">CEE75_13080</name>
</gene>
<name>A0A4R6CQ08_9LACO</name>